<dbReference type="EMBL" id="MFVZ01000015">
    <property type="protein sequence ID" value="OGJ07295.1"/>
    <property type="molecule type" value="Genomic_DNA"/>
</dbReference>
<accession>A0A1F6YLQ3</accession>
<protein>
    <submittedName>
        <fullName evidence="1">Uncharacterized protein</fullName>
    </submittedName>
</protein>
<comment type="caution">
    <text evidence="1">The sequence shown here is derived from an EMBL/GenBank/DDBJ whole genome shotgun (WGS) entry which is preliminary data.</text>
</comment>
<proteinExistence type="predicted"/>
<name>A0A1F6YLQ3_9BACT</name>
<evidence type="ECO:0000313" key="2">
    <source>
        <dbReference type="Proteomes" id="UP000178138"/>
    </source>
</evidence>
<sequence>MWGITPNFLSAVAKLKIENPADDGTRRNKNPAEWRGENYFHLKRVMVNLQHMCLCECDHPLQIKTILLYFNTKQ</sequence>
<reference evidence="1 2" key="1">
    <citation type="journal article" date="2016" name="Nat. Commun.">
        <title>Thousands of microbial genomes shed light on interconnected biogeochemical processes in an aquifer system.</title>
        <authorList>
            <person name="Anantharaman K."/>
            <person name="Brown C.T."/>
            <person name="Hug L.A."/>
            <person name="Sharon I."/>
            <person name="Castelle C.J."/>
            <person name="Probst A.J."/>
            <person name="Thomas B.C."/>
            <person name="Singh A."/>
            <person name="Wilkins M.J."/>
            <person name="Karaoz U."/>
            <person name="Brodie E.L."/>
            <person name="Williams K.H."/>
            <person name="Hubbard S.S."/>
            <person name="Banfield J.F."/>
        </authorList>
    </citation>
    <scope>NUCLEOTIDE SEQUENCE [LARGE SCALE GENOMIC DNA]</scope>
</reference>
<dbReference type="AlphaFoldDB" id="A0A1F6YLQ3"/>
<evidence type="ECO:0000313" key="1">
    <source>
        <dbReference type="EMBL" id="OGJ07295.1"/>
    </source>
</evidence>
<dbReference type="Proteomes" id="UP000178138">
    <property type="component" value="Unassembled WGS sequence"/>
</dbReference>
<organism evidence="1 2">
    <name type="scientific">Candidatus Nomurabacteria bacterium RIFOXYA2_FULL_42_12</name>
    <dbReference type="NCBI Taxonomy" id="1801801"/>
    <lineage>
        <taxon>Bacteria</taxon>
        <taxon>Candidatus Nomuraibacteriota</taxon>
    </lineage>
</organism>
<gene>
    <name evidence="1" type="ORF">A2225_01295</name>
</gene>